<proteinExistence type="predicted"/>
<name>A0A223FMT9_9POXV</name>
<evidence type="ECO:0000256" key="4">
    <source>
        <dbReference type="ARBA" id="ARBA00024939"/>
    </source>
</evidence>
<dbReference type="GO" id="GO:0044423">
    <property type="term" value="C:virion component"/>
    <property type="evidence" value="ECO:0007669"/>
    <property type="project" value="UniProtKB-KW"/>
</dbReference>
<protein>
    <submittedName>
        <fullName evidence="5">Virion core protein</fullName>
    </submittedName>
</protein>
<organism evidence="5">
    <name type="scientific">Murmansk poxvirus</name>
    <dbReference type="NCBI Taxonomy" id="2025359"/>
    <lineage>
        <taxon>Viruses</taxon>
        <taxon>Varidnaviria</taxon>
        <taxon>Bamfordvirae</taxon>
        <taxon>Nucleocytoviricota</taxon>
        <taxon>Pokkesviricetes</taxon>
        <taxon>Chitovirales</taxon>
        <taxon>Poxviridae</taxon>
        <taxon>Chordopoxvirinae</taxon>
        <taxon>Centapoxvirus</taxon>
        <taxon>Centapoxvirus microtuspox</taxon>
        <taxon>Murmansk microtuspox virus</taxon>
    </lineage>
</organism>
<dbReference type="Pfam" id="PF04701">
    <property type="entry name" value="Pox_D2"/>
    <property type="match status" value="1"/>
</dbReference>
<keyword evidence="2" id="KW-0946">Virion</keyword>
<sequence length="144" mass="16685">MSMDIKKLIELLNYNILFPGDIKDLLQEKYVLIERKSNGTPTIAHVYNTMARFDNLTVYRIARFLFRNRPDVIKLLFLENVEPLIPNKSINLTPEDNNNPVLEGSIGTKTALLELFNAFRTGKSEPVPYYYLSLRKDINHVITK</sequence>
<comment type="subcellular location">
    <subcellularLocation>
        <location evidence="1">Virion</location>
    </subcellularLocation>
</comment>
<evidence type="ECO:0000313" key="6">
    <source>
        <dbReference type="Proteomes" id="UP000217350"/>
    </source>
</evidence>
<gene>
    <name evidence="5" type="ORF">Murmansk-103</name>
</gene>
<reference evidence="5" key="1">
    <citation type="journal article" date="2017" name="Virus Genes">
        <title>Two novel poxviruses with unusual genome rearrangements: NY_014 and Murmansk.</title>
        <authorList>
            <person name="Smithson C."/>
            <person name="Meyer H."/>
            <person name="Gigante C.M."/>
            <person name="Gao J."/>
            <person name="Zhao H."/>
            <person name="Batra D."/>
            <person name="Damon I."/>
            <person name="Upton C."/>
            <person name="Li Y."/>
        </authorList>
    </citation>
    <scope>NUCLEOTIDE SEQUENCE [LARGE SCALE GENOMIC DNA]</scope>
    <source>
        <strain evidence="5">LEIV-11411</strain>
    </source>
</reference>
<keyword evidence="3" id="KW-0426">Late protein</keyword>
<dbReference type="Proteomes" id="UP000217350">
    <property type="component" value="Segment"/>
</dbReference>
<accession>A0A223FMT9</accession>
<evidence type="ECO:0000256" key="1">
    <source>
        <dbReference type="ARBA" id="ARBA00004328"/>
    </source>
</evidence>
<evidence type="ECO:0000313" key="5">
    <source>
        <dbReference type="EMBL" id="AST09298.1"/>
    </source>
</evidence>
<dbReference type="OrthoDB" id="13308at10239"/>
<dbReference type="EMBL" id="MF001304">
    <property type="protein sequence ID" value="AST09298.1"/>
    <property type="molecule type" value="Genomic_DNA"/>
</dbReference>
<dbReference type="InterPro" id="IPR006791">
    <property type="entry name" value="Pox_D2"/>
</dbReference>
<evidence type="ECO:0000256" key="3">
    <source>
        <dbReference type="ARBA" id="ARBA00022921"/>
    </source>
</evidence>
<evidence type="ECO:0000256" key="2">
    <source>
        <dbReference type="ARBA" id="ARBA00022844"/>
    </source>
</evidence>
<comment type="function">
    <text evidence="4">Late protein which is part of a large complex required for early virion morphogenesis. This complex participates in the formation of virosomes and the incorporation of virosomal contents into nascent immature virions.</text>
</comment>
<keyword evidence="6" id="KW-1185">Reference proteome</keyword>